<evidence type="ECO:0000256" key="4">
    <source>
        <dbReference type="PROSITE-ProRule" id="PRU00134"/>
    </source>
</evidence>
<keyword evidence="1" id="KW-0479">Metal-binding</keyword>
<keyword evidence="3" id="KW-0862">Zinc</keyword>
<evidence type="ECO:0000259" key="5">
    <source>
        <dbReference type="PROSITE" id="PS50865"/>
    </source>
</evidence>
<sequence>MWEGNRCNANQALETGLAAMHLSSGVPREYAEFDSEEEDEEDVLVTLGFVQAAENEWKLQRHQFPSKVGGAPAWLDPVNIPEGDQTRCGVCGNPLWFLLQVYAPLREEGGGGLDQREDVFHRTLFVFVCQNMACLQQDQHLQYERSSQSLCRSVRVFRSQLPRNNPFYSYQPPSSDGLQDSSSCEGAPLCTWCGTWKANIVCGVCRQERYCCGIHQREDWIAGHSAFCGQIQAVTGATQHVPPFNLGLRPLTSGAANPNGGLTLPLLTPPSTETSNPVQTMVRDVLNRVVATTSRRHGIAKLWPEMELIVDEEENFEPTGVSQNSTSMTQHLPNVYEKSREDGEEFSASDMQDVEDSLSEQKKWAAFQAHIARAPDQVLRYSRGVGAKPLWPSAENCVPGSSDIPPCSNCGGPRIFELQLMPQLLYFLGVHNAPESDSLDWATIAVYACASSCCIATSGRKGYLEEFPWVQLAVT</sequence>
<evidence type="ECO:0000313" key="7">
    <source>
        <dbReference type="Proteomes" id="UP001497512"/>
    </source>
</evidence>
<dbReference type="Pfam" id="PF01753">
    <property type="entry name" value="zf-MYND"/>
    <property type="match status" value="1"/>
</dbReference>
<proteinExistence type="predicted"/>
<dbReference type="PANTHER" id="PTHR12298:SF4">
    <property type="entry name" value="PROGRAMMED CELL DEATH PROTEIN 2"/>
    <property type="match status" value="1"/>
</dbReference>
<dbReference type="EMBL" id="OZ019900">
    <property type="protein sequence ID" value="CAK9233332.1"/>
    <property type="molecule type" value="Genomic_DNA"/>
</dbReference>
<dbReference type="InterPro" id="IPR007320">
    <property type="entry name" value="PDCD2_C"/>
</dbReference>
<dbReference type="Proteomes" id="UP001497512">
    <property type="component" value="Chromosome 8"/>
</dbReference>
<accession>A0ABP0UYZ2</accession>
<protein>
    <recommendedName>
        <fullName evidence="5">MYND-type domain-containing protein</fullName>
    </recommendedName>
</protein>
<keyword evidence="7" id="KW-1185">Reference proteome</keyword>
<dbReference type="PROSITE" id="PS01360">
    <property type="entry name" value="ZF_MYND_1"/>
    <property type="match status" value="1"/>
</dbReference>
<gene>
    <name evidence="6" type="ORF">CSSPTR1EN2_LOCUS21433</name>
</gene>
<organism evidence="6 7">
    <name type="scientific">Sphagnum troendelagicum</name>
    <dbReference type="NCBI Taxonomy" id="128251"/>
    <lineage>
        <taxon>Eukaryota</taxon>
        <taxon>Viridiplantae</taxon>
        <taxon>Streptophyta</taxon>
        <taxon>Embryophyta</taxon>
        <taxon>Bryophyta</taxon>
        <taxon>Sphagnophytina</taxon>
        <taxon>Sphagnopsida</taxon>
        <taxon>Sphagnales</taxon>
        <taxon>Sphagnaceae</taxon>
        <taxon>Sphagnum</taxon>
    </lineage>
</organism>
<dbReference type="Pfam" id="PF04194">
    <property type="entry name" value="PDCD2_C"/>
    <property type="match status" value="1"/>
</dbReference>
<name>A0ABP0UYZ2_9BRYO</name>
<evidence type="ECO:0000256" key="1">
    <source>
        <dbReference type="ARBA" id="ARBA00022723"/>
    </source>
</evidence>
<feature type="domain" description="MYND-type" evidence="5">
    <location>
        <begin position="190"/>
        <end position="228"/>
    </location>
</feature>
<keyword evidence="2 4" id="KW-0863">Zinc-finger</keyword>
<evidence type="ECO:0000313" key="6">
    <source>
        <dbReference type="EMBL" id="CAK9233332.1"/>
    </source>
</evidence>
<evidence type="ECO:0000256" key="3">
    <source>
        <dbReference type="ARBA" id="ARBA00022833"/>
    </source>
</evidence>
<dbReference type="PANTHER" id="PTHR12298">
    <property type="entry name" value="PCDC2 PROGRAMMED CELL DEATH PROTEIN 2 -RELATED"/>
    <property type="match status" value="1"/>
</dbReference>
<reference evidence="6" key="1">
    <citation type="submission" date="2024-02" db="EMBL/GenBank/DDBJ databases">
        <authorList>
            <consortium name="ELIXIR-Norway"/>
            <consortium name="Elixir Norway"/>
        </authorList>
    </citation>
    <scope>NUCLEOTIDE SEQUENCE</scope>
</reference>
<dbReference type="InterPro" id="IPR002893">
    <property type="entry name" value="Znf_MYND"/>
</dbReference>
<dbReference type="SUPFAM" id="SSF144232">
    <property type="entry name" value="HIT/MYND zinc finger-like"/>
    <property type="match status" value="1"/>
</dbReference>
<dbReference type="PROSITE" id="PS50865">
    <property type="entry name" value="ZF_MYND_2"/>
    <property type="match status" value="1"/>
</dbReference>
<evidence type="ECO:0000256" key="2">
    <source>
        <dbReference type="ARBA" id="ARBA00022771"/>
    </source>
</evidence>